<dbReference type="Proteomes" id="UP000237000">
    <property type="component" value="Unassembled WGS sequence"/>
</dbReference>
<dbReference type="OrthoDB" id="10452155at2759"/>
<name>A0A2P5ETJ9_TREOI</name>
<feature type="region of interest" description="Disordered" evidence="1">
    <location>
        <begin position="1"/>
        <end position="45"/>
    </location>
</feature>
<sequence>MGVLLTSRQDSRGACGRSRRYSHRATPPLHKLVRSRSHSLDEPKAGGNQSMFPICILSVSRLTWGARRCIGRVHVEGVTPVTSGIRAKTVD</sequence>
<gene>
    <name evidence="2" type="ORF">TorRG33x02_153510</name>
</gene>
<feature type="non-terminal residue" evidence="2">
    <location>
        <position position="91"/>
    </location>
</feature>
<protein>
    <submittedName>
        <fullName evidence="2">Uncharacterized protein</fullName>
    </submittedName>
</protein>
<keyword evidence="3" id="KW-1185">Reference proteome</keyword>
<dbReference type="EMBL" id="JXTC01000101">
    <property type="protein sequence ID" value="PON88836.1"/>
    <property type="molecule type" value="Genomic_DNA"/>
</dbReference>
<accession>A0A2P5ETJ9</accession>
<reference evidence="3" key="1">
    <citation type="submission" date="2016-06" db="EMBL/GenBank/DDBJ databases">
        <title>Parallel loss of symbiosis genes in relatives of nitrogen-fixing non-legume Parasponia.</title>
        <authorList>
            <person name="Van Velzen R."/>
            <person name="Holmer R."/>
            <person name="Bu F."/>
            <person name="Rutten L."/>
            <person name="Van Zeijl A."/>
            <person name="Liu W."/>
            <person name="Santuari L."/>
            <person name="Cao Q."/>
            <person name="Sharma T."/>
            <person name="Shen D."/>
            <person name="Roswanjaya Y."/>
            <person name="Wardhani T."/>
            <person name="Kalhor M.S."/>
            <person name="Jansen J."/>
            <person name="Van den Hoogen J."/>
            <person name="Gungor B."/>
            <person name="Hartog M."/>
            <person name="Hontelez J."/>
            <person name="Verver J."/>
            <person name="Yang W.-C."/>
            <person name="Schijlen E."/>
            <person name="Repin R."/>
            <person name="Schilthuizen M."/>
            <person name="Schranz E."/>
            <person name="Heidstra R."/>
            <person name="Miyata K."/>
            <person name="Fedorova E."/>
            <person name="Kohlen W."/>
            <person name="Bisseling T."/>
            <person name="Smit S."/>
            <person name="Geurts R."/>
        </authorList>
    </citation>
    <scope>NUCLEOTIDE SEQUENCE [LARGE SCALE GENOMIC DNA]</scope>
    <source>
        <strain evidence="3">cv. RG33-2</strain>
    </source>
</reference>
<dbReference type="InParanoid" id="A0A2P5ETJ9"/>
<proteinExistence type="predicted"/>
<organism evidence="2 3">
    <name type="scientific">Trema orientale</name>
    <name type="common">Charcoal tree</name>
    <name type="synonym">Celtis orientalis</name>
    <dbReference type="NCBI Taxonomy" id="63057"/>
    <lineage>
        <taxon>Eukaryota</taxon>
        <taxon>Viridiplantae</taxon>
        <taxon>Streptophyta</taxon>
        <taxon>Embryophyta</taxon>
        <taxon>Tracheophyta</taxon>
        <taxon>Spermatophyta</taxon>
        <taxon>Magnoliopsida</taxon>
        <taxon>eudicotyledons</taxon>
        <taxon>Gunneridae</taxon>
        <taxon>Pentapetalae</taxon>
        <taxon>rosids</taxon>
        <taxon>fabids</taxon>
        <taxon>Rosales</taxon>
        <taxon>Cannabaceae</taxon>
        <taxon>Trema</taxon>
    </lineage>
</organism>
<evidence type="ECO:0000256" key="1">
    <source>
        <dbReference type="SAM" id="MobiDB-lite"/>
    </source>
</evidence>
<comment type="caution">
    <text evidence="2">The sequence shown here is derived from an EMBL/GenBank/DDBJ whole genome shotgun (WGS) entry which is preliminary data.</text>
</comment>
<evidence type="ECO:0000313" key="2">
    <source>
        <dbReference type="EMBL" id="PON88836.1"/>
    </source>
</evidence>
<evidence type="ECO:0000313" key="3">
    <source>
        <dbReference type="Proteomes" id="UP000237000"/>
    </source>
</evidence>
<dbReference type="AlphaFoldDB" id="A0A2P5ETJ9"/>